<dbReference type="SUPFAM" id="SSF159121">
    <property type="entry name" value="BC4932-like"/>
    <property type="match status" value="1"/>
</dbReference>
<gene>
    <name evidence="1" type="ORF">X560_0392</name>
</gene>
<dbReference type="RefSeq" id="WP_007475980.1">
    <property type="nucleotide sequence ID" value="NZ_KQ130610.1"/>
</dbReference>
<evidence type="ECO:0000313" key="2">
    <source>
        <dbReference type="Proteomes" id="UP000052258"/>
    </source>
</evidence>
<dbReference type="AlphaFoldDB" id="A0A0J8GE48"/>
<organism evidence="1 2">
    <name type="scientific">Listeria fleischmannii 1991</name>
    <dbReference type="NCBI Taxonomy" id="1430899"/>
    <lineage>
        <taxon>Bacteria</taxon>
        <taxon>Bacillati</taxon>
        <taxon>Bacillota</taxon>
        <taxon>Bacilli</taxon>
        <taxon>Bacillales</taxon>
        <taxon>Listeriaceae</taxon>
        <taxon>Listeria</taxon>
    </lineage>
</organism>
<dbReference type="EMBL" id="AZHO01000005">
    <property type="protein sequence ID" value="KMT60972.1"/>
    <property type="molecule type" value="Genomic_DNA"/>
</dbReference>
<evidence type="ECO:0000313" key="1">
    <source>
        <dbReference type="EMBL" id="KMT60972.1"/>
    </source>
</evidence>
<dbReference type="PANTHER" id="PTHR36433:SF2">
    <property type="entry name" value="YXEA FAMILY PROTEIN"/>
    <property type="match status" value="1"/>
</dbReference>
<proteinExistence type="predicted"/>
<dbReference type="InterPro" id="IPR036166">
    <property type="entry name" value="YxeA-like_sf"/>
</dbReference>
<dbReference type="NCBIfam" id="TIGR01655">
    <property type="entry name" value="yxeA_fam"/>
    <property type="match status" value="1"/>
</dbReference>
<dbReference type="InterPro" id="IPR006542">
    <property type="entry name" value="DUF1093"/>
</dbReference>
<sequence>MKKILIGIIAIIVVLAIGIGVTLVGKNYYKTTDYYVKITKNPIVKKEKASDGIIDTYYNYQVSGYDKNGKERKLKLESQDKMEINQYYLIHWEDRRSIISSKEKVSHDTIPSTIQEKLK</sequence>
<accession>A0A0J8GE48</accession>
<dbReference type="Gene3D" id="2.40.50.480">
    <property type="match status" value="1"/>
</dbReference>
<evidence type="ECO:0008006" key="3">
    <source>
        <dbReference type="Google" id="ProtNLM"/>
    </source>
</evidence>
<comment type="caution">
    <text evidence="1">The sequence shown here is derived from an EMBL/GenBank/DDBJ whole genome shotgun (WGS) entry which is preliminary data.</text>
</comment>
<reference evidence="1 2" key="1">
    <citation type="journal article" date="2015" name="Genome Biol. Evol.">
        <title>Comparative Genomics of Listeria Sensu Lato: Genus-Wide Differences in Evolutionary Dynamics and the Progressive Gain of Complex, Potentially Pathogenicity-Related Traits through Lateral Gene Transfer.</title>
        <authorList>
            <person name="Chiara M."/>
            <person name="Caruso M."/>
            <person name="D'Erchia A.M."/>
            <person name="Manzari C."/>
            <person name="Fraccalvieri R."/>
            <person name="Goffredo E."/>
            <person name="Latorre L."/>
            <person name="Miccolupo A."/>
            <person name="Padalino I."/>
            <person name="Santagada G."/>
            <person name="Chiocco D."/>
            <person name="Pesole G."/>
            <person name="Horner D.S."/>
            <person name="Parisi A."/>
        </authorList>
    </citation>
    <scope>NUCLEOTIDE SEQUENCE [LARGE SCALE GENOMIC DNA]</scope>
    <source>
        <strain evidence="1 2">1991</strain>
    </source>
</reference>
<dbReference type="OrthoDB" id="8719215at2"/>
<protein>
    <recommendedName>
        <fullName evidence="3">YxeA family protein</fullName>
    </recommendedName>
</protein>
<keyword evidence="2" id="KW-1185">Reference proteome</keyword>
<dbReference type="PANTHER" id="PTHR36433">
    <property type="entry name" value="HYPOTHETICAL CYTOSOLIC PROTEIN"/>
    <property type="match status" value="1"/>
</dbReference>
<dbReference type="Proteomes" id="UP000052258">
    <property type="component" value="Unassembled WGS sequence"/>
</dbReference>
<dbReference type="Pfam" id="PF06486">
    <property type="entry name" value="DUF1093"/>
    <property type="match status" value="1"/>
</dbReference>
<name>A0A0J8GE48_9LIST</name>
<dbReference type="PATRIC" id="fig|1430899.3.peg.402"/>